<dbReference type="SUPFAM" id="SSF52266">
    <property type="entry name" value="SGNH hydrolase"/>
    <property type="match status" value="1"/>
</dbReference>
<sequence>MFLYVSFPPVKVSKASLLSVYRPAARPATRSISSSGTQTKTNHRLERARHRVLTGQPIGRQLPSFLSAAGPSALLAIAMGTAGFVSALLLWEGILQIAVESSHGMADHPALGKIDRPGITLQTREGFSRTRLNRLGMRSAEPTPKQLGDYRILMLGDSFTRAEEVSDGINFSDRLQAYFSSARASTFASAQTQPVPGNSPPSNSDVNAEVKADVNVEVINAGKPSASPAGYLHAADFHKRTFAPDSTVVQLTEHDFTMDMNNEASEFYLAKDFTPEGELTYQIRHNKAFGSADPLAQIVTEKAPWLTPLMRMSVLRLGGRNLSNALSAADSHSAEAESITPPAEMQRIQAEDAAMVRWSVQQLNQQFPNLVIVFIPAMNYQDAAEVSSDPRNAAIEKALVQATADEGVPLLNMRSDYLEHYRSEGTHLRGFNNTVPGEGHLNSAGHRLIAQRLINFYTQSDSPIKRN</sequence>
<name>A0A0P7ZHJ8_9CYAN</name>
<dbReference type="InterPro" id="IPR036514">
    <property type="entry name" value="SGNH_hydro_sf"/>
</dbReference>
<protein>
    <submittedName>
        <fullName evidence="1">GDSL-like lipase</fullName>
    </submittedName>
</protein>
<dbReference type="AlphaFoldDB" id="A0A0P7ZHJ8"/>
<dbReference type="STRING" id="1666911.HLUCCA11_16085"/>
<comment type="caution">
    <text evidence="1">The sequence shown here is derived from an EMBL/GenBank/DDBJ whole genome shotgun (WGS) entry which is preliminary data.</text>
</comment>
<organism evidence="1 2">
    <name type="scientific">Phormidesmis priestleyi Ana</name>
    <dbReference type="NCBI Taxonomy" id="1666911"/>
    <lineage>
        <taxon>Bacteria</taxon>
        <taxon>Bacillati</taxon>
        <taxon>Cyanobacteriota</taxon>
        <taxon>Cyanophyceae</taxon>
        <taxon>Leptolyngbyales</taxon>
        <taxon>Leptolyngbyaceae</taxon>
        <taxon>Phormidesmis</taxon>
    </lineage>
</organism>
<dbReference type="EMBL" id="LJZR01000023">
    <property type="protein sequence ID" value="KPQ34108.1"/>
    <property type="molecule type" value="Genomic_DNA"/>
</dbReference>
<evidence type="ECO:0000313" key="2">
    <source>
        <dbReference type="Proteomes" id="UP000050465"/>
    </source>
</evidence>
<reference evidence="1 2" key="1">
    <citation type="submission" date="2015-09" db="EMBL/GenBank/DDBJ databases">
        <title>Identification and resolution of microdiversity through metagenomic sequencing of parallel consortia.</title>
        <authorList>
            <person name="Nelson W.C."/>
            <person name="Romine M.F."/>
            <person name="Lindemann S.R."/>
        </authorList>
    </citation>
    <scope>NUCLEOTIDE SEQUENCE [LARGE SCALE GENOMIC DNA]</scope>
    <source>
        <strain evidence="1">Ana</strain>
    </source>
</reference>
<gene>
    <name evidence="1" type="ORF">HLUCCA11_16085</name>
</gene>
<evidence type="ECO:0000313" key="1">
    <source>
        <dbReference type="EMBL" id="KPQ34108.1"/>
    </source>
</evidence>
<accession>A0A0P7ZHJ8</accession>
<dbReference type="Gene3D" id="3.40.50.1110">
    <property type="entry name" value="SGNH hydrolase"/>
    <property type="match status" value="1"/>
</dbReference>
<proteinExistence type="predicted"/>
<dbReference type="Proteomes" id="UP000050465">
    <property type="component" value="Unassembled WGS sequence"/>
</dbReference>